<keyword evidence="3" id="KW-0479">Metal-binding</keyword>
<feature type="compositionally biased region" description="Polar residues" evidence="4">
    <location>
        <begin position="13"/>
        <end position="28"/>
    </location>
</feature>
<feature type="region of interest" description="Disordered" evidence="4">
    <location>
        <begin position="433"/>
        <end position="457"/>
    </location>
</feature>
<dbReference type="InterPro" id="IPR003607">
    <property type="entry name" value="HD/PDEase_dom"/>
</dbReference>
<dbReference type="PANTHER" id="PTHR16305">
    <property type="entry name" value="TESTICULAR SOLUBLE ADENYLYL CYCLASE"/>
    <property type="match status" value="1"/>
</dbReference>
<feature type="domain" description="Guanylate cyclase" evidence="5">
    <location>
        <begin position="693"/>
        <end position="747"/>
    </location>
</feature>
<dbReference type="GO" id="GO:0004016">
    <property type="term" value="F:adenylate cyclase activity"/>
    <property type="evidence" value="ECO:0007669"/>
    <property type="project" value="TreeGrafter"/>
</dbReference>
<dbReference type="PANTHER" id="PTHR16305:SF28">
    <property type="entry name" value="GUANYLATE CYCLASE DOMAIN-CONTAINING PROTEIN"/>
    <property type="match status" value="1"/>
</dbReference>
<dbReference type="SUPFAM" id="SSF109604">
    <property type="entry name" value="HD-domain/PDEase-like"/>
    <property type="match status" value="1"/>
</dbReference>
<evidence type="ECO:0000256" key="4">
    <source>
        <dbReference type="SAM" id="MobiDB-lite"/>
    </source>
</evidence>
<protein>
    <recommendedName>
        <fullName evidence="3">Phosphodiesterase</fullName>
        <ecNumber evidence="3">3.1.4.-</ecNumber>
    </recommendedName>
</protein>
<evidence type="ECO:0000256" key="2">
    <source>
        <dbReference type="ARBA" id="ARBA00022840"/>
    </source>
</evidence>
<reference evidence="6" key="1">
    <citation type="submission" date="2023-06" db="EMBL/GenBank/DDBJ databases">
        <title>Survivors Of The Sea: Transcriptome response of Skeletonema marinoi to long-term dormancy.</title>
        <authorList>
            <person name="Pinder M.I.M."/>
            <person name="Kourtchenko O."/>
            <person name="Robertson E.K."/>
            <person name="Larsson T."/>
            <person name="Maumus F."/>
            <person name="Osuna-Cruz C.M."/>
            <person name="Vancaester E."/>
            <person name="Stenow R."/>
            <person name="Vandepoele K."/>
            <person name="Ploug H."/>
            <person name="Bruchert V."/>
            <person name="Godhe A."/>
            <person name="Topel M."/>
        </authorList>
    </citation>
    <scope>NUCLEOTIDE SEQUENCE</scope>
    <source>
        <strain evidence="6">R05AC</strain>
    </source>
</reference>
<feature type="compositionally biased region" description="Acidic residues" evidence="4">
    <location>
        <begin position="573"/>
        <end position="588"/>
    </location>
</feature>
<dbReference type="EMBL" id="JATAAI010000039">
    <property type="protein sequence ID" value="KAK1734403.1"/>
    <property type="molecule type" value="Genomic_DNA"/>
</dbReference>
<feature type="region of interest" description="Disordered" evidence="4">
    <location>
        <begin position="1"/>
        <end position="28"/>
    </location>
</feature>
<dbReference type="InterPro" id="IPR036971">
    <property type="entry name" value="PDEase_catalytic_dom_sf"/>
</dbReference>
<evidence type="ECO:0000259" key="5">
    <source>
        <dbReference type="PROSITE" id="PS50125"/>
    </source>
</evidence>
<name>A0AAD8XVV9_9STRA</name>
<dbReference type="GO" id="GO:0004114">
    <property type="term" value="F:3',5'-cyclic-nucleotide phosphodiesterase activity"/>
    <property type="evidence" value="ECO:0007669"/>
    <property type="project" value="InterPro"/>
</dbReference>
<evidence type="ECO:0000313" key="6">
    <source>
        <dbReference type="EMBL" id="KAK1734403.1"/>
    </source>
</evidence>
<comment type="similarity">
    <text evidence="3">Belongs to the cyclic nucleotide phosphodiesterase family.</text>
</comment>
<dbReference type="CDD" id="cd07302">
    <property type="entry name" value="CHD"/>
    <property type="match status" value="2"/>
</dbReference>
<dbReference type="InterPro" id="IPR001054">
    <property type="entry name" value="A/G_cyclase"/>
</dbReference>
<dbReference type="GO" id="GO:0005737">
    <property type="term" value="C:cytoplasm"/>
    <property type="evidence" value="ECO:0007669"/>
    <property type="project" value="TreeGrafter"/>
</dbReference>
<dbReference type="PROSITE" id="PS00126">
    <property type="entry name" value="PDEASE_I_1"/>
    <property type="match status" value="1"/>
</dbReference>
<dbReference type="InterPro" id="IPR029787">
    <property type="entry name" value="Nucleotide_cyclase"/>
</dbReference>
<dbReference type="Gene3D" id="1.10.1300.10">
    <property type="entry name" value="3'5'-cyclic nucleotide phosphodiesterase, catalytic domain"/>
    <property type="match status" value="1"/>
</dbReference>
<dbReference type="GO" id="GO:0009190">
    <property type="term" value="P:cyclic nucleotide biosynthetic process"/>
    <property type="evidence" value="ECO:0007669"/>
    <property type="project" value="InterPro"/>
</dbReference>
<evidence type="ECO:0000256" key="3">
    <source>
        <dbReference type="RuleBase" id="RU363067"/>
    </source>
</evidence>
<dbReference type="Gene3D" id="3.30.70.1230">
    <property type="entry name" value="Nucleotide cyclase"/>
    <property type="match status" value="2"/>
</dbReference>
<dbReference type="GO" id="GO:0035556">
    <property type="term" value="P:intracellular signal transduction"/>
    <property type="evidence" value="ECO:0007669"/>
    <property type="project" value="InterPro"/>
</dbReference>
<feature type="compositionally biased region" description="Polar residues" evidence="4">
    <location>
        <begin position="597"/>
        <end position="608"/>
    </location>
</feature>
<gene>
    <name evidence="6" type="ORF">QTG54_014910</name>
</gene>
<dbReference type="Pfam" id="PF00233">
    <property type="entry name" value="PDEase_I"/>
    <property type="match status" value="2"/>
</dbReference>
<feature type="compositionally biased region" description="Acidic residues" evidence="4">
    <location>
        <begin position="539"/>
        <end position="551"/>
    </location>
</feature>
<dbReference type="SMART" id="SM00471">
    <property type="entry name" value="HDc"/>
    <property type="match status" value="1"/>
</dbReference>
<feature type="region of interest" description="Disordered" evidence="4">
    <location>
        <begin position="529"/>
        <end position="608"/>
    </location>
</feature>
<feature type="region of interest" description="Disordered" evidence="4">
    <location>
        <begin position="964"/>
        <end position="984"/>
    </location>
</feature>
<dbReference type="InterPro" id="IPR002073">
    <property type="entry name" value="PDEase_catalytic_dom"/>
</dbReference>
<dbReference type="FunFam" id="3.30.70.1230:FF:000017">
    <property type="entry name" value="Adenylate cyclase type 10"/>
    <property type="match status" value="1"/>
</dbReference>
<dbReference type="InterPro" id="IPR023174">
    <property type="entry name" value="PDEase_CS"/>
</dbReference>
<organism evidence="6 7">
    <name type="scientific">Skeletonema marinoi</name>
    <dbReference type="NCBI Taxonomy" id="267567"/>
    <lineage>
        <taxon>Eukaryota</taxon>
        <taxon>Sar</taxon>
        <taxon>Stramenopiles</taxon>
        <taxon>Ochrophyta</taxon>
        <taxon>Bacillariophyta</taxon>
        <taxon>Coscinodiscophyceae</taxon>
        <taxon>Thalassiosirophycidae</taxon>
        <taxon>Thalassiosirales</taxon>
        <taxon>Skeletonemataceae</taxon>
        <taxon>Skeletonema</taxon>
        <taxon>Skeletonema marinoi-dohrnii complex</taxon>
    </lineage>
</organism>
<feature type="region of interest" description="Disordered" evidence="4">
    <location>
        <begin position="341"/>
        <end position="387"/>
    </location>
</feature>
<sequence length="1471" mass="162610">MNGEAPLHEGNGLANNDMNNMDDSPQQQLHVKDEEWDNLGRSFLQCNDDQQTNNNKNTHEESIERNSAMLEDLLLLALQHDASSSTNNNTPKLTQLPSQLKSQLQSYVTQISLQYHRVGFHSFEHASHVMLSATKLCYMLKDAAPPSSATVDETTTNNSAINALYDNPSTTTTTTKITTNSIYDPWLHFALTFAALLHDVDHKGLPNAVLKSHSDPLSIRYGSPICMSSYAEWNSVNIGLSLLECEEFDLLRGVLLSQPSGSSSENSGGQQRVGGGRENFMKLVQDLVLCTDIASAQRRELGMSKWDRLFVSSSPPTKSFPKEFRRRSTVDTLEVSNTKSAKAKFANDTNGEEGNDCDDDDKDGDQGEGNTTTNNNESNITQKKKKIELQTPEAARAIAEQIMQAADVSHTMQHFETFLKWNQSLYHEILAAHHQAQKEEGEEGSTEEQNEKKNVSHPAQNWYESQIGFYDFYVIPLAKRLDACGAFGMGGGSGGGYFGPLAVRNKELWILRGRECTRIMVNEAEGIELPPPMPLNIADEGEDEEDVEEENGGVRPMPKSSFLQRRILGSQSFDEESSGEDDEEADENDIAKDKTDASSVPGSVETSGRVSFISMASSRASTSSKSLKWGPKSGEEEIDSSVNALVPNMLVKQLVDSLENECDLAPREQQMSALREAVSKYQSNGSIRRHRGALLFVDISGFTNLAQNYPVEDFKTFINRYFTKIINLIKSFGGEVVKFAGDALYAIWTCQTIEKSSAAMESHAINIEKCTACAIAISSECNGYKISKSYNRRASSAQSEASSVSNRAQGEVLYNFQDKSAEYEERGAILNVYCGVSEGIMAGVDVVSSSRAEFFLIGKPLKDVAQAEHLAGPGEAVVSPSVHKSLANRRAASDLAFTVLEDGFQRVLWPDHPPVSEMVSYYRDLEGKNSATNEKAQLQIDRLVRSHWRLESLEFSDLDSSVRSDLDLSHRSGNDVDSIGSDGSSTLGSLKPDCLQSDIMQLLEYHRHEATRDVRGKFTAELRRVIVIFISIMFEPNLPNDPSEDSGILENFQNIYTIITESVVSRSGQVRQFINDDKGTVFIASFGLRGSVTLHPSSTAVEAALEAQEKLLRIMDIQSSIGITLGKVFCGETGSPQRYEYSLLGPSCNLSARLMAKGAPGEINCDEEVKNSAGGRQEFTFRGSHKLKGYEMPVPFYMPIEGKYNGDEENDDITTFFLQNEEVLKVANNICEHPGVAESDTSQPRLLLIKGNEEKGQQPFISAILNQPLIRSSSVIMEANRCFHDDPFYCFIPIVTRILLSSSQVRERIQRLHQRYKRSSVLGSLISNDALRAPAHPSGTKLVPDGLAPFLPVINDFLYKGFPLMKSTAEAKKLKDKEKIDKCVEVLSALITNFFKLGEKRGIISIPMFDSIDEYSKKLLRHIFASDSTLLIVGGVDDSSPLENDEAKGGVEAFLRPFIGNLLSGKSRLFS</sequence>
<evidence type="ECO:0000313" key="7">
    <source>
        <dbReference type="Proteomes" id="UP001224775"/>
    </source>
</evidence>
<keyword evidence="2" id="KW-0067">ATP-binding</keyword>
<keyword evidence="1" id="KW-0547">Nucleotide-binding</keyword>
<dbReference type="PROSITE" id="PS50125">
    <property type="entry name" value="GUANYLATE_CYCLASE_2"/>
    <property type="match status" value="2"/>
</dbReference>
<dbReference type="SUPFAM" id="SSF55073">
    <property type="entry name" value="Nucleotide cyclase"/>
    <property type="match status" value="2"/>
</dbReference>
<dbReference type="Pfam" id="PF00211">
    <property type="entry name" value="Guanylate_cyc"/>
    <property type="match status" value="2"/>
</dbReference>
<comment type="cofactor">
    <cofactor evidence="3">
        <name>a divalent metal cation</name>
        <dbReference type="ChEBI" id="CHEBI:60240"/>
    </cofactor>
    <text evidence="3">Binds 2 divalent metal cations per subunit. Site 1 may preferentially bind zinc ions, while site 2 has a preference for magnesium and/or manganese ions.</text>
</comment>
<dbReference type="EC" id="3.1.4.-" evidence="3"/>
<feature type="compositionally biased region" description="Acidic residues" evidence="4">
    <location>
        <begin position="350"/>
        <end position="363"/>
    </location>
</feature>
<dbReference type="Proteomes" id="UP001224775">
    <property type="component" value="Unassembled WGS sequence"/>
</dbReference>
<keyword evidence="3" id="KW-0378">Hydrolase</keyword>
<dbReference type="GO" id="GO:0005524">
    <property type="term" value="F:ATP binding"/>
    <property type="evidence" value="ECO:0007669"/>
    <property type="project" value="UniProtKB-KW"/>
</dbReference>
<feature type="compositionally biased region" description="Basic and acidic residues" evidence="4">
    <location>
        <begin position="964"/>
        <end position="974"/>
    </location>
</feature>
<accession>A0AAD8XVV9</accession>
<keyword evidence="7" id="KW-1185">Reference proteome</keyword>
<proteinExistence type="inferred from homology"/>
<evidence type="ECO:0000256" key="1">
    <source>
        <dbReference type="ARBA" id="ARBA00022741"/>
    </source>
</evidence>
<dbReference type="GO" id="GO:0046872">
    <property type="term" value="F:metal ion binding"/>
    <property type="evidence" value="ECO:0007669"/>
    <property type="project" value="UniProtKB-KW"/>
</dbReference>
<comment type="caution">
    <text evidence="6">The sequence shown here is derived from an EMBL/GenBank/DDBJ whole genome shotgun (WGS) entry which is preliminary data.</text>
</comment>
<feature type="domain" description="Guanylate cyclase" evidence="5">
    <location>
        <begin position="1026"/>
        <end position="1155"/>
    </location>
</feature>